<accession>A0A844Z232</accession>
<dbReference type="RefSeq" id="WP_160773511.1">
    <property type="nucleotide sequence ID" value="NZ_WTYV01000017.1"/>
</dbReference>
<sequence length="176" mass="20005">MDQQLNRSVQIGNICIQWSNLEYELALSIWLMLRIHDDLGKIVTASLDCKQRASMAFTLAHKTKAPYEFKQAQKEVLKEIRDGLLERRNEAVHAVHFKPYAFDTAKVEMHRGKGGREPRPLLDADLAELGQLIFKAGLRAAEANVLYASEIVKTSDVEFEPEETALSILRKISPMR</sequence>
<keyword evidence="2" id="KW-1185">Reference proteome</keyword>
<name>A0A844Z232_9SPHN</name>
<reference evidence="1 2" key="1">
    <citation type="submission" date="2019-12" db="EMBL/GenBank/DDBJ databases">
        <title>Genomic-based taxomic classification of the family Erythrobacteraceae.</title>
        <authorList>
            <person name="Xu L."/>
        </authorList>
    </citation>
    <scope>NUCLEOTIDE SEQUENCE [LARGE SCALE GENOMIC DNA]</scope>
    <source>
        <strain evidence="1 2">M0322</strain>
    </source>
</reference>
<organism evidence="1 2">
    <name type="scientific">Alteraurantiacibacter buctensis</name>
    <dbReference type="NCBI Taxonomy" id="1503981"/>
    <lineage>
        <taxon>Bacteria</taxon>
        <taxon>Pseudomonadati</taxon>
        <taxon>Pseudomonadota</taxon>
        <taxon>Alphaproteobacteria</taxon>
        <taxon>Sphingomonadales</taxon>
        <taxon>Erythrobacteraceae</taxon>
        <taxon>Alteraurantiacibacter</taxon>
    </lineage>
</organism>
<comment type="caution">
    <text evidence="1">The sequence shown here is derived from an EMBL/GenBank/DDBJ whole genome shotgun (WGS) entry which is preliminary data.</text>
</comment>
<dbReference type="OrthoDB" id="9759476at2"/>
<evidence type="ECO:0000313" key="2">
    <source>
        <dbReference type="Proteomes" id="UP000466966"/>
    </source>
</evidence>
<dbReference type="AlphaFoldDB" id="A0A844Z232"/>
<dbReference type="EMBL" id="WTYV01000017">
    <property type="protein sequence ID" value="MXO73582.1"/>
    <property type="molecule type" value="Genomic_DNA"/>
</dbReference>
<proteinExistence type="predicted"/>
<dbReference type="Proteomes" id="UP000466966">
    <property type="component" value="Unassembled WGS sequence"/>
</dbReference>
<evidence type="ECO:0000313" key="1">
    <source>
        <dbReference type="EMBL" id="MXO73582.1"/>
    </source>
</evidence>
<protein>
    <submittedName>
        <fullName evidence="1">Uncharacterized protein</fullName>
    </submittedName>
</protein>
<gene>
    <name evidence="1" type="ORF">GRI99_18370</name>
</gene>